<comment type="caution">
    <text evidence="3">The sequence shown here is derived from an EMBL/GenBank/DDBJ whole genome shotgun (WGS) entry which is preliminary data.</text>
</comment>
<dbReference type="EMBL" id="DPRK01000129">
    <property type="protein sequence ID" value="HCY81569.1"/>
    <property type="molecule type" value="Genomic_DNA"/>
</dbReference>
<name>A0A3D6BTJ6_9FLAO</name>
<dbReference type="Gene3D" id="3.90.640.20">
    <property type="entry name" value="Heat-shock cognate protein, ATPase"/>
    <property type="match status" value="1"/>
</dbReference>
<evidence type="ECO:0000259" key="1">
    <source>
        <dbReference type="Pfam" id="PF11738"/>
    </source>
</evidence>
<reference evidence="3 4" key="1">
    <citation type="journal article" date="2018" name="Nat. Biotechnol.">
        <title>A standardized bacterial taxonomy based on genome phylogeny substantially revises the tree of life.</title>
        <authorList>
            <person name="Parks D.H."/>
            <person name="Chuvochina M."/>
            <person name="Waite D.W."/>
            <person name="Rinke C."/>
            <person name="Skarshewski A."/>
            <person name="Chaumeil P.A."/>
            <person name="Hugenholtz P."/>
        </authorList>
    </citation>
    <scope>NUCLEOTIDE SEQUENCE [LARGE SCALE GENOMIC DNA]</scope>
    <source>
        <strain evidence="3">UBA10227</strain>
    </source>
</reference>
<dbReference type="Pfam" id="PF13739">
    <property type="entry name" value="PdaC"/>
    <property type="match status" value="1"/>
</dbReference>
<dbReference type="InterPro" id="IPR025303">
    <property type="entry name" value="PdaC"/>
</dbReference>
<evidence type="ECO:0000259" key="2">
    <source>
        <dbReference type="Pfam" id="PF13739"/>
    </source>
</evidence>
<dbReference type="AlphaFoldDB" id="A0A3D6BTJ6"/>
<feature type="domain" description="DUF3298" evidence="1">
    <location>
        <begin position="171"/>
        <end position="229"/>
    </location>
</feature>
<sequence length="238" mass="27177">MRFKIFIYAIIISLISQTCKEEKTVEFQEVTKTTTNNKLLEIHIPEASGNDDISKNINSSIHQHVINSLNIKDTEAPALKTIEESIDAFNNEYESFKSDFPETIIAWEAQIDGEVMYQSADVISLSITTYMNTGGAHGHLNVSFLNFNAQTGNMLKNEDLFEDYLAFTKIAKTYFDEEIADKKDLYFEPDNFTLPENIGFNEEGVILLYNTYEIAPYSSGMTEIQIPWEELQTSLNYL</sequence>
<proteinExistence type="predicted"/>
<dbReference type="InterPro" id="IPR021729">
    <property type="entry name" value="DUF3298"/>
</dbReference>
<dbReference type="Pfam" id="PF11738">
    <property type="entry name" value="DUF3298"/>
    <property type="match status" value="1"/>
</dbReference>
<dbReference type="Gene3D" id="3.30.565.40">
    <property type="entry name" value="Fervidobacterium nodosum Rt17-B1 like"/>
    <property type="match status" value="1"/>
</dbReference>
<dbReference type="InterPro" id="IPR037126">
    <property type="entry name" value="PdaC/RsiV-like_sf"/>
</dbReference>
<accession>A0A3D6BTJ6</accession>
<dbReference type="Proteomes" id="UP000263268">
    <property type="component" value="Unassembled WGS sequence"/>
</dbReference>
<evidence type="ECO:0000313" key="4">
    <source>
        <dbReference type="Proteomes" id="UP000263268"/>
    </source>
</evidence>
<feature type="domain" description="Deacetylase PdaC" evidence="2">
    <location>
        <begin position="39"/>
        <end position="138"/>
    </location>
</feature>
<evidence type="ECO:0000313" key="3">
    <source>
        <dbReference type="EMBL" id="HCY81569.1"/>
    </source>
</evidence>
<gene>
    <name evidence="3" type="ORF">DHV22_08195</name>
</gene>
<organism evidence="3 4">
    <name type="scientific">Xanthomarina gelatinilytica</name>
    <dbReference type="NCBI Taxonomy" id="1137281"/>
    <lineage>
        <taxon>Bacteria</taxon>
        <taxon>Pseudomonadati</taxon>
        <taxon>Bacteroidota</taxon>
        <taxon>Flavobacteriia</taxon>
        <taxon>Flavobacteriales</taxon>
        <taxon>Flavobacteriaceae</taxon>
        <taxon>Xanthomarina</taxon>
    </lineage>
</organism>
<protein>
    <submittedName>
        <fullName evidence="3">DUF3298/DUF4163 domain-containing protein</fullName>
    </submittedName>
</protein>